<dbReference type="EMBL" id="BAAASL010000019">
    <property type="protein sequence ID" value="GAA2722263.1"/>
    <property type="molecule type" value="Genomic_DNA"/>
</dbReference>
<protein>
    <submittedName>
        <fullName evidence="2">Uncharacterized protein</fullName>
    </submittedName>
</protein>
<feature type="region of interest" description="Disordered" evidence="1">
    <location>
        <begin position="1"/>
        <end position="78"/>
    </location>
</feature>
<reference evidence="3" key="1">
    <citation type="journal article" date="2019" name="Int. J. Syst. Evol. Microbiol.">
        <title>The Global Catalogue of Microorganisms (GCM) 10K type strain sequencing project: providing services to taxonomists for standard genome sequencing and annotation.</title>
        <authorList>
            <consortium name="The Broad Institute Genomics Platform"/>
            <consortium name="The Broad Institute Genome Sequencing Center for Infectious Disease"/>
            <person name="Wu L."/>
            <person name="Ma J."/>
        </authorList>
    </citation>
    <scope>NUCLEOTIDE SEQUENCE [LARGE SCALE GENOMIC DNA]</scope>
    <source>
        <strain evidence="3">JCM 4542</strain>
    </source>
</reference>
<proteinExistence type="predicted"/>
<comment type="caution">
    <text evidence="2">The sequence shown here is derived from an EMBL/GenBank/DDBJ whole genome shotgun (WGS) entry which is preliminary data.</text>
</comment>
<name>A0ABP6GGN3_9ACTN</name>
<dbReference type="Proteomes" id="UP001500886">
    <property type="component" value="Unassembled WGS sequence"/>
</dbReference>
<sequence>MDRTQASTGMAAITVGRPQVRPDKPAHVRGVRQGNHTGHYKRQPGHQKDQRSSSRRSTGINPGPKNPILPGMPNLSPA</sequence>
<accession>A0ABP6GGN3</accession>
<evidence type="ECO:0000313" key="2">
    <source>
        <dbReference type="EMBL" id="GAA2722263.1"/>
    </source>
</evidence>
<gene>
    <name evidence="2" type="ORF">GCM10010315_47040</name>
</gene>
<evidence type="ECO:0000256" key="1">
    <source>
        <dbReference type="SAM" id="MobiDB-lite"/>
    </source>
</evidence>
<keyword evidence="3" id="KW-1185">Reference proteome</keyword>
<organism evidence="2 3">
    <name type="scientific">Streptomyces luteosporeus</name>
    <dbReference type="NCBI Taxonomy" id="173856"/>
    <lineage>
        <taxon>Bacteria</taxon>
        <taxon>Bacillati</taxon>
        <taxon>Actinomycetota</taxon>
        <taxon>Actinomycetes</taxon>
        <taxon>Kitasatosporales</taxon>
        <taxon>Streptomycetaceae</taxon>
        <taxon>Streptomyces</taxon>
    </lineage>
</organism>
<dbReference type="RefSeq" id="WP_344437560.1">
    <property type="nucleotide sequence ID" value="NZ_BAAASL010000019.1"/>
</dbReference>
<evidence type="ECO:0000313" key="3">
    <source>
        <dbReference type="Proteomes" id="UP001500886"/>
    </source>
</evidence>